<feature type="transmembrane region" description="Helical" evidence="8">
    <location>
        <begin position="561"/>
        <end position="580"/>
    </location>
</feature>
<dbReference type="PANTHER" id="PTHR11388:SF100">
    <property type="entry name" value="SOLUTE CARRIER ORGANIC ANION TRANSPORTER FAMILY MEMBER 4A1"/>
    <property type="match status" value="1"/>
</dbReference>
<keyword evidence="6 8" id="KW-0472">Membrane</keyword>
<dbReference type="Pfam" id="PF03137">
    <property type="entry name" value="OATP"/>
    <property type="match status" value="1"/>
</dbReference>
<evidence type="ECO:0000256" key="5">
    <source>
        <dbReference type="ARBA" id="ARBA00022989"/>
    </source>
</evidence>
<feature type="transmembrane region" description="Helical" evidence="8">
    <location>
        <begin position="87"/>
        <end position="106"/>
    </location>
</feature>
<dbReference type="InterPro" id="IPR004156">
    <property type="entry name" value="OATP"/>
</dbReference>
<feature type="transmembrane region" description="Helical" evidence="8">
    <location>
        <begin position="275"/>
        <end position="297"/>
    </location>
</feature>
<feature type="transmembrane region" description="Helical" evidence="8">
    <location>
        <begin position="118"/>
        <end position="139"/>
    </location>
</feature>
<gene>
    <name evidence="12" type="primary">LOC101846993</name>
</gene>
<evidence type="ECO:0000256" key="9">
    <source>
        <dbReference type="SAM" id="MobiDB-lite"/>
    </source>
</evidence>
<evidence type="ECO:0000256" key="2">
    <source>
        <dbReference type="ARBA" id="ARBA00009657"/>
    </source>
</evidence>
<accession>A0ABM1A9S0</accession>
<comment type="subcellular location">
    <subcellularLocation>
        <location evidence="1 8">Cell membrane</location>
        <topology evidence="1 8">Multi-pass membrane protein</topology>
    </subcellularLocation>
</comment>
<evidence type="ECO:0000256" key="4">
    <source>
        <dbReference type="ARBA" id="ARBA00022692"/>
    </source>
</evidence>
<dbReference type="SUPFAM" id="SSF103473">
    <property type="entry name" value="MFS general substrate transporter"/>
    <property type="match status" value="2"/>
</dbReference>
<feature type="transmembrane region" description="Helical" evidence="8">
    <location>
        <begin position="414"/>
        <end position="436"/>
    </location>
</feature>
<organism evidence="11 12">
    <name type="scientific">Aplysia californica</name>
    <name type="common">California sea hare</name>
    <dbReference type="NCBI Taxonomy" id="6500"/>
    <lineage>
        <taxon>Eukaryota</taxon>
        <taxon>Metazoa</taxon>
        <taxon>Spiralia</taxon>
        <taxon>Lophotrochozoa</taxon>
        <taxon>Mollusca</taxon>
        <taxon>Gastropoda</taxon>
        <taxon>Heterobranchia</taxon>
        <taxon>Euthyneura</taxon>
        <taxon>Tectipleura</taxon>
        <taxon>Aplysiida</taxon>
        <taxon>Aplysioidea</taxon>
        <taxon>Aplysiidae</taxon>
        <taxon>Aplysia</taxon>
    </lineage>
</organism>
<evidence type="ECO:0000313" key="12">
    <source>
        <dbReference type="RefSeq" id="XP_012943551.1"/>
    </source>
</evidence>
<reference evidence="12" key="1">
    <citation type="submission" date="2025-08" db="UniProtKB">
        <authorList>
            <consortium name="RefSeq"/>
        </authorList>
    </citation>
    <scope>IDENTIFICATION</scope>
</reference>
<feature type="transmembrane region" description="Helical" evidence="8">
    <location>
        <begin position="225"/>
        <end position="245"/>
    </location>
</feature>
<feature type="transmembrane region" description="Helical" evidence="8">
    <location>
        <begin position="386"/>
        <end position="407"/>
    </location>
</feature>
<keyword evidence="5 8" id="KW-1133">Transmembrane helix</keyword>
<evidence type="ECO:0000256" key="6">
    <source>
        <dbReference type="ARBA" id="ARBA00023136"/>
    </source>
</evidence>
<keyword evidence="3" id="KW-1003">Cell membrane</keyword>
<keyword evidence="11" id="KW-1185">Reference proteome</keyword>
<comment type="similarity">
    <text evidence="2 8">Belongs to the organo anion transporter (TC 2.A.60) family.</text>
</comment>
<feature type="region of interest" description="Disordered" evidence="9">
    <location>
        <begin position="1"/>
        <end position="22"/>
    </location>
</feature>
<feature type="transmembrane region" description="Helical" evidence="8">
    <location>
        <begin position="188"/>
        <end position="213"/>
    </location>
</feature>
<evidence type="ECO:0000256" key="8">
    <source>
        <dbReference type="RuleBase" id="RU362056"/>
    </source>
</evidence>
<proteinExistence type="inferred from homology"/>
<evidence type="ECO:0000313" key="11">
    <source>
        <dbReference type="Proteomes" id="UP000694888"/>
    </source>
</evidence>
<feature type="transmembrane region" description="Helical" evidence="8">
    <location>
        <begin position="652"/>
        <end position="674"/>
    </location>
</feature>
<dbReference type="InterPro" id="IPR002350">
    <property type="entry name" value="Kazal_dom"/>
</dbReference>
<dbReference type="PROSITE" id="PS51465">
    <property type="entry name" value="KAZAL_2"/>
    <property type="match status" value="1"/>
</dbReference>
<dbReference type="InterPro" id="IPR036259">
    <property type="entry name" value="MFS_trans_sf"/>
</dbReference>
<evidence type="ECO:0000256" key="7">
    <source>
        <dbReference type="ARBA" id="ARBA00023157"/>
    </source>
</evidence>
<dbReference type="RefSeq" id="XP_012943551.1">
    <property type="nucleotide sequence ID" value="XM_013088097.2"/>
</dbReference>
<evidence type="ECO:0000256" key="3">
    <source>
        <dbReference type="ARBA" id="ARBA00022475"/>
    </source>
</evidence>
<protein>
    <recommendedName>
        <fullName evidence="8">Solute carrier organic anion transporter family member</fullName>
    </recommendedName>
</protein>
<evidence type="ECO:0000259" key="10">
    <source>
        <dbReference type="PROSITE" id="PS51465"/>
    </source>
</evidence>
<dbReference type="Proteomes" id="UP000694888">
    <property type="component" value="Unplaced"/>
</dbReference>
<keyword evidence="4 8" id="KW-0812">Transmembrane</keyword>
<sequence length="690" mass="74394">MTIMQVKERPEEDRLNGRSLPHGEGVEPEGNCGCFSFQPRCLQRCNNIRVMVIFQCIFAFIEGFLVNGVINVIILPLETRYRLSSKLSGLIASGNDFGAFVVLLFIGHVAEQRNKPRFMAGGVAVMAVGSLVFCLPHFLSGAYQHTSHGPMTTGQENVCINSTDQGSNVTCSMQGETGEDSEHSNMALYSFFLIGQVLLGIGSSPMFTIGLTYVDENSKAKMTSLYTGLIMCSAAVGVAAGYMVAGQTLGIYVDVDKIDVSQISLTPEDPRWVGAWWIGVVISMVALIFIAVPFAAYPKRLPGYNALLSSRKTEAHGTKDIQLHAARYRGTLREFPKAILGLLKNPTFVLLCLAGCCEALVVSGTATFGAKLFRELFHVNITKAGMFMGVITVPGAGGGMLLGGYVVKKLQLRCAGIIKLCGLVTGLSLLLAPSFLTRCPDVVFAGVSEPYPSDPGHPSLNSPCNSHCSCSTEAMEPLCVGGRLAYFSPCHAGCGAVPGNLTQAFEDCTCMAERSKEYGNISQSAHAWSSVGPENATHGNNSLSWELLDVRPGTCAEDCPWIYVFSVLCFLIMLCTFFTLTPNITAVMRCVRHDERSFAVSLQILSARLIGSTPGPVLFGAILDSTCLTWQEGCSSTGSCWLYDRSSLSVRIVAWWISLKLLAVLLYTLAFKIYKPPPEADSSASDDSDL</sequence>
<keyword evidence="8" id="KW-0813">Transport</keyword>
<dbReference type="Gene3D" id="1.20.1250.20">
    <property type="entry name" value="MFS general substrate transporter like domains"/>
    <property type="match status" value="1"/>
</dbReference>
<dbReference type="GeneID" id="101846993"/>
<comment type="caution">
    <text evidence="8">Lacks conserved residue(s) required for the propagation of feature annotation.</text>
</comment>
<feature type="domain" description="Kazal-like" evidence="10">
    <location>
        <begin position="458"/>
        <end position="509"/>
    </location>
</feature>
<dbReference type="NCBIfam" id="TIGR00805">
    <property type="entry name" value="oat"/>
    <property type="match status" value="1"/>
</dbReference>
<name>A0ABM1A9S0_APLCA</name>
<dbReference type="PANTHER" id="PTHR11388">
    <property type="entry name" value="ORGANIC ANION TRANSPORTER"/>
    <property type="match status" value="1"/>
</dbReference>
<feature type="transmembrane region" description="Helical" evidence="8">
    <location>
        <begin position="347"/>
        <end position="366"/>
    </location>
</feature>
<feature type="compositionally biased region" description="Basic and acidic residues" evidence="9">
    <location>
        <begin position="1"/>
        <end position="16"/>
    </location>
</feature>
<keyword evidence="7" id="KW-1015">Disulfide bond</keyword>
<evidence type="ECO:0000256" key="1">
    <source>
        <dbReference type="ARBA" id="ARBA00004651"/>
    </source>
</evidence>
<keyword evidence="8" id="KW-0406">Ion transport</keyword>
<feature type="transmembrane region" description="Helical" evidence="8">
    <location>
        <begin position="50"/>
        <end position="75"/>
    </location>
</feature>